<dbReference type="OrthoDB" id="9770043at2"/>
<dbReference type="Gene3D" id="2.120.10.30">
    <property type="entry name" value="TolB, C-terminal domain"/>
    <property type="match status" value="1"/>
</dbReference>
<reference evidence="2 3" key="1">
    <citation type="submission" date="2017-03" db="EMBL/GenBank/DDBJ databases">
        <authorList>
            <person name="Afonso C.L."/>
            <person name="Miller P.J."/>
            <person name="Scott M.A."/>
            <person name="Spackman E."/>
            <person name="Goraichik I."/>
            <person name="Dimitrov K.M."/>
            <person name="Suarez D.L."/>
            <person name="Swayne D.E."/>
        </authorList>
    </citation>
    <scope>NUCLEOTIDE SEQUENCE [LARGE SCALE GENOMIC DNA]</scope>
    <source>
        <strain evidence="2">SB41UT1</strain>
    </source>
</reference>
<accession>A0A1X7APZ0</accession>
<keyword evidence="3" id="KW-1185">Reference proteome</keyword>
<dbReference type="InterPro" id="IPR012938">
    <property type="entry name" value="Glc/Sorbosone_DH"/>
</dbReference>
<dbReference type="PANTHER" id="PTHR19328:SF75">
    <property type="entry name" value="ALDOSE SUGAR DEHYDROGENASE YLII"/>
    <property type="match status" value="1"/>
</dbReference>
<dbReference type="Pfam" id="PF07995">
    <property type="entry name" value="GSDH"/>
    <property type="match status" value="1"/>
</dbReference>
<evidence type="ECO:0000313" key="2">
    <source>
        <dbReference type="EMBL" id="SMA50170.1"/>
    </source>
</evidence>
<dbReference type="SUPFAM" id="SSF50952">
    <property type="entry name" value="Soluble quinoprotein glucose dehydrogenase"/>
    <property type="match status" value="1"/>
</dbReference>
<dbReference type="Proteomes" id="UP000196573">
    <property type="component" value="Unassembled WGS sequence"/>
</dbReference>
<dbReference type="EMBL" id="FWPT01000011">
    <property type="protein sequence ID" value="SMA50170.1"/>
    <property type="molecule type" value="Genomic_DNA"/>
</dbReference>
<dbReference type="InterPro" id="IPR011042">
    <property type="entry name" value="6-blade_b-propeller_TolB-like"/>
</dbReference>
<evidence type="ECO:0000313" key="3">
    <source>
        <dbReference type="Proteomes" id="UP000196573"/>
    </source>
</evidence>
<proteinExistence type="predicted"/>
<dbReference type="AlphaFoldDB" id="A0A1X7APZ0"/>
<dbReference type="EC" id="1.1.5.-" evidence="2"/>
<sequence>MRHVTFKQAVFPQSLFVLLLLLLVQPLRADQPEFKVDEVANELSHPWSLAELPDGQLLVTERSGELKRISKGQVQTIEDVPEVYFAGQGGLLDIKLHPQFAQNGWIYLSYAHGTLSDNALSLMRAKLNNNALTEQQILFTAAPSKDTPVHYAGRIAFMPDNTLLLAIGDGFDYREHAQKKDSLLGKIIRLNDDGSIPSDNPYLSDTEARGELYSIGHRNPQGLVYDKQRNIVLSNEHGPAGGDEINIIQPGKNYGWPVITYGRDYSGASITPFTEYPGMEQPLVNWTPSIAPSSMVVYYGDMFPEFHGDLLNTTLKNRELRWVHMENNKPGKETSLLKHLKERLRHIEVAKDGSLYLLTDSGKVLRVHR</sequence>
<name>A0A1X7APZ0_9GAMM</name>
<dbReference type="RefSeq" id="WP_087112617.1">
    <property type="nucleotide sequence ID" value="NZ_CBCSCN010000013.1"/>
</dbReference>
<organism evidence="2 3">
    <name type="scientific">Parendozoicomonas haliclonae</name>
    <dbReference type="NCBI Taxonomy" id="1960125"/>
    <lineage>
        <taxon>Bacteria</taxon>
        <taxon>Pseudomonadati</taxon>
        <taxon>Pseudomonadota</taxon>
        <taxon>Gammaproteobacteria</taxon>
        <taxon>Oceanospirillales</taxon>
        <taxon>Endozoicomonadaceae</taxon>
        <taxon>Parendozoicomonas</taxon>
    </lineage>
</organism>
<protein>
    <submittedName>
        <fullName evidence="2">Soluble aldose sugar dehydrogenase YliI</fullName>
        <ecNumber evidence="2">1.1.5.-</ecNumber>
    </submittedName>
</protein>
<dbReference type="GO" id="GO:0016491">
    <property type="term" value="F:oxidoreductase activity"/>
    <property type="evidence" value="ECO:0007669"/>
    <property type="project" value="UniProtKB-KW"/>
</dbReference>
<dbReference type="PANTHER" id="PTHR19328">
    <property type="entry name" value="HEDGEHOG-INTERACTING PROTEIN"/>
    <property type="match status" value="1"/>
</dbReference>
<gene>
    <name evidence="2" type="primary">yliI</name>
    <name evidence="2" type="ORF">EHSB41UT_03963</name>
</gene>
<evidence type="ECO:0000259" key="1">
    <source>
        <dbReference type="Pfam" id="PF07995"/>
    </source>
</evidence>
<feature type="domain" description="Glucose/Sorbosone dehydrogenase" evidence="1">
    <location>
        <begin position="43"/>
        <end position="365"/>
    </location>
</feature>
<dbReference type="InterPro" id="IPR011041">
    <property type="entry name" value="Quinoprot_gluc/sorb_DH_b-prop"/>
</dbReference>
<keyword evidence="2" id="KW-0560">Oxidoreductase</keyword>